<keyword evidence="1" id="KW-0812">Transmembrane</keyword>
<keyword evidence="3" id="KW-1185">Reference proteome</keyword>
<gene>
    <name evidence="2" type="ORF">AsAng_0008840</name>
</gene>
<keyword evidence="1" id="KW-0472">Membrane</keyword>
<evidence type="ECO:0000256" key="1">
    <source>
        <dbReference type="SAM" id="Phobius"/>
    </source>
</evidence>
<dbReference type="Proteomes" id="UP001060919">
    <property type="component" value="Chromosome"/>
</dbReference>
<organism evidence="2 3">
    <name type="scientific">Aureispira anguillae</name>
    <dbReference type="NCBI Taxonomy" id="2864201"/>
    <lineage>
        <taxon>Bacteria</taxon>
        <taxon>Pseudomonadati</taxon>
        <taxon>Bacteroidota</taxon>
        <taxon>Saprospiria</taxon>
        <taxon>Saprospirales</taxon>
        <taxon>Saprospiraceae</taxon>
        <taxon>Aureispira</taxon>
    </lineage>
</organism>
<dbReference type="AlphaFoldDB" id="A0A916DPJ8"/>
<dbReference type="EMBL" id="AP026867">
    <property type="protein sequence ID" value="BDS10176.1"/>
    <property type="molecule type" value="Genomic_DNA"/>
</dbReference>
<accession>A0A916DPJ8</accession>
<protein>
    <submittedName>
        <fullName evidence="2">Uncharacterized protein</fullName>
    </submittedName>
</protein>
<evidence type="ECO:0000313" key="2">
    <source>
        <dbReference type="EMBL" id="BDS10176.1"/>
    </source>
</evidence>
<keyword evidence="1" id="KW-1133">Transmembrane helix</keyword>
<dbReference type="RefSeq" id="WP_264791509.1">
    <property type="nucleotide sequence ID" value="NZ_AP026867.1"/>
</dbReference>
<sequence length="133" mass="15327">METILDDYEAENELLPYLKLRNEELADVIALLEENGVYFELKKVMGSMNDTGIVPMAATQLGNIDTIVYVAENEHTLVDVIMEAYYEEREAIPKNEEIQLTEKDKGKNQAFILLSILFLLFILLRAYFKFIEA</sequence>
<evidence type="ECO:0000313" key="3">
    <source>
        <dbReference type="Proteomes" id="UP001060919"/>
    </source>
</evidence>
<name>A0A916DPJ8_9BACT</name>
<dbReference type="KEGG" id="aup:AsAng_0008840"/>
<feature type="transmembrane region" description="Helical" evidence="1">
    <location>
        <begin position="110"/>
        <end position="128"/>
    </location>
</feature>
<proteinExistence type="predicted"/>
<reference evidence="2" key="1">
    <citation type="submission" date="2022-09" db="EMBL/GenBank/DDBJ databases">
        <title>Aureispira anguillicida sp. nov., isolated from Leptocephalus of Japanese eel Anguilla japonica.</title>
        <authorList>
            <person name="Yuasa K."/>
            <person name="Mekata T."/>
            <person name="Ikunari K."/>
        </authorList>
    </citation>
    <scope>NUCLEOTIDE SEQUENCE</scope>
    <source>
        <strain evidence="2">EL160426</strain>
    </source>
</reference>